<name>A0A7G9GRQ4_9FIRM</name>
<dbReference type="Proteomes" id="UP000515856">
    <property type="component" value="Chromosome"/>
</dbReference>
<accession>A0A7G9GRQ4</accession>
<evidence type="ECO:0000313" key="2">
    <source>
        <dbReference type="Proteomes" id="UP000515856"/>
    </source>
</evidence>
<dbReference type="EMBL" id="CP060636">
    <property type="protein sequence ID" value="QNM13486.1"/>
    <property type="molecule type" value="Genomic_DNA"/>
</dbReference>
<dbReference type="AlphaFoldDB" id="A0A7G9GRQ4"/>
<dbReference type="RefSeq" id="WP_117536471.1">
    <property type="nucleotide sequence ID" value="NZ_CP060636.1"/>
</dbReference>
<gene>
    <name evidence="1" type="ORF">H9Q80_05930</name>
</gene>
<sequence length="336" mass="39851">MIDIQKLLYEEAKRVISSWTEQDIYAISFFIYSNEEYRYKRLKNLTEFSIGYNTESYLKDSSPYSEKRWNFAFWPMNNEEIIDVGNGPDTANDNFHILLQWYLENNIKKPGKEGRYDECPIGCMMLTKVITSVALQLQNEGFIKQKFHKEIPIIIHDLSYSYYTVDATRKANPHGEADQFLTAMKTCRGQYEVDLSIELSDQLKQTLYAWKDEKIQLVKCSVYDEVETFKIMIGYSKTIDGDDIKDEKEFFTIKKDNPLWLSYKKDFTPCISLDDDHLQDDIILLQACANEIKSLLKYDYIYILMKQKPHFIIQRNTFDEVSNWYTNYINEKRLDL</sequence>
<protein>
    <recommendedName>
        <fullName evidence="3">DUF4303 domain-containing protein</fullName>
    </recommendedName>
</protein>
<evidence type="ECO:0008006" key="3">
    <source>
        <dbReference type="Google" id="ProtNLM"/>
    </source>
</evidence>
<keyword evidence="2" id="KW-1185">Reference proteome</keyword>
<dbReference type="KEGG" id="ehn:H9Q80_05930"/>
<evidence type="ECO:0000313" key="1">
    <source>
        <dbReference type="EMBL" id="QNM13486.1"/>
    </source>
</evidence>
<organism evidence="1 2">
    <name type="scientific">[Eubacterium] hominis</name>
    <dbReference type="NCBI Taxonomy" id="2764325"/>
    <lineage>
        <taxon>Bacteria</taxon>
        <taxon>Bacillati</taxon>
        <taxon>Bacillota</taxon>
        <taxon>Erysipelotrichia</taxon>
        <taxon>Erysipelotrichales</taxon>
        <taxon>Erysipelotrichaceae</taxon>
        <taxon>Amedibacillus</taxon>
    </lineage>
</organism>
<reference evidence="1 2" key="1">
    <citation type="submission" date="2020-08" db="EMBL/GenBank/DDBJ databases">
        <authorList>
            <person name="Liu C."/>
            <person name="Sun Q."/>
        </authorList>
    </citation>
    <scope>NUCLEOTIDE SEQUENCE [LARGE SCALE GENOMIC DNA]</scope>
    <source>
        <strain evidence="1 2">NSJ-61</strain>
    </source>
</reference>
<proteinExistence type="predicted"/>